<dbReference type="EMBL" id="QKOE01000002">
    <property type="protein sequence ID" value="PZA17715.1"/>
    <property type="molecule type" value="Genomic_DNA"/>
</dbReference>
<evidence type="ECO:0000313" key="1">
    <source>
        <dbReference type="EMBL" id="PZA17715.1"/>
    </source>
</evidence>
<keyword evidence="2" id="KW-1185">Reference proteome</keyword>
<evidence type="ECO:0000313" key="2">
    <source>
        <dbReference type="Proteomes" id="UP000248259"/>
    </source>
</evidence>
<organism evidence="1 2">
    <name type="scientific">Parazoarcus communis SWub3 = DSM 12120</name>
    <dbReference type="NCBI Taxonomy" id="1121029"/>
    <lineage>
        <taxon>Bacteria</taxon>
        <taxon>Pseudomonadati</taxon>
        <taxon>Pseudomonadota</taxon>
        <taxon>Betaproteobacteria</taxon>
        <taxon>Rhodocyclales</taxon>
        <taxon>Zoogloeaceae</taxon>
        <taxon>Parazoarcus</taxon>
    </lineage>
</organism>
<reference evidence="1 2" key="1">
    <citation type="submission" date="2018-06" db="EMBL/GenBank/DDBJ databases">
        <title>Azoarcus communis strain SWub3 genome.</title>
        <authorList>
            <person name="Zorraquino Salvo V."/>
            <person name="Toubiana D."/>
            <person name="Blumwald E."/>
        </authorList>
    </citation>
    <scope>NUCLEOTIDE SEQUENCE [LARGE SCALE GENOMIC DNA]</scope>
    <source>
        <strain evidence="1 2">SWub3</strain>
    </source>
</reference>
<dbReference type="Proteomes" id="UP000248259">
    <property type="component" value="Unassembled WGS sequence"/>
</dbReference>
<proteinExistence type="predicted"/>
<comment type="caution">
    <text evidence="1">The sequence shown here is derived from an EMBL/GenBank/DDBJ whole genome shotgun (WGS) entry which is preliminary data.</text>
</comment>
<sequence length="133" mass="14044">MTSGIGSSFKNVVAGLRKQILDCAAVHVEDIAWPGFSGAIVRDGKAGVTAGPTGKYGSETGGNGLMWIKSWIQLQLQPLGHDLVQPIGTPFKHVAAQSATPLAEHQVQIDKRTCQLGRSAFVVKMKDALHVAA</sequence>
<accession>A0A323UZ13</accession>
<dbReference type="AlphaFoldDB" id="A0A323UZ13"/>
<protein>
    <submittedName>
        <fullName evidence="1">Uncharacterized protein</fullName>
    </submittedName>
</protein>
<gene>
    <name evidence="1" type="ORF">DNK49_04070</name>
</gene>
<name>A0A323UZ13_9RHOO</name>